<dbReference type="GO" id="GO:0005886">
    <property type="term" value="C:plasma membrane"/>
    <property type="evidence" value="ECO:0007669"/>
    <property type="project" value="UniProtKB-ARBA"/>
</dbReference>
<evidence type="ECO:0000256" key="6">
    <source>
        <dbReference type="ARBA" id="ARBA00022741"/>
    </source>
</evidence>
<keyword evidence="10" id="KW-0472">Membrane</keyword>
<organism evidence="15 16">
    <name type="scientific">Artemisia annua</name>
    <name type="common">Sweet wormwood</name>
    <dbReference type="NCBI Taxonomy" id="35608"/>
    <lineage>
        <taxon>Eukaryota</taxon>
        <taxon>Viridiplantae</taxon>
        <taxon>Streptophyta</taxon>
        <taxon>Embryophyta</taxon>
        <taxon>Tracheophyta</taxon>
        <taxon>Spermatophyta</taxon>
        <taxon>Magnoliopsida</taxon>
        <taxon>eudicotyledons</taxon>
        <taxon>Gunneridae</taxon>
        <taxon>Pentapetalae</taxon>
        <taxon>asterids</taxon>
        <taxon>campanulids</taxon>
        <taxon>Asterales</taxon>
        <taxon>Asteraceae</taxon>
        <taxon>Asteroideae</taxon>
        <taxon>Anthemideae</taxon>
        <taxon>Artemisiinae</taxon>
        <taxon>Artemisia</taxon>
    </lineage>
</organism>
<gene>
    <name evidence="15" type="ORF">CTI12_AA248000</name>
</gene>
<evidence type="ECO:0000313" key="15">
    <source>
        <dbReference type="EMBL" id="PWA74898.1"/>
    </source>
</evidence>
<dbReference type="OrthoDB" id="4062651at2759"/>
<keyword evidence="2" id="KW-0723">Serine/threonine-protein kinase</keyword>
<evidence type="ECO:0000256" key="2">
    <source>
        <dbReference type="ARBA" id="ARBA00022527"/>
    </source>
</evidence>
<dbReference type="Proteomes" id="UP000245207">
    <property type="component" value="Unassembled WGS sequence"/>
</dbReference>
<keyword evidence="4" id="KW-0812">Transmembrane</keyword>
<keyword evidence="8 12" id="KW-0067">ATP-binding</keyword>
<dbReference type="SMART" id="SM00220">
    <property type="entry name" value="S_TKc"/>
    <property type="match status" value="1"/>
</dbReference>
<dbReference type="SUPFAM" id="SSF56112">
    <property type="entry name" value="Protein kinase-like (PK-like)"/>
    <property type="match status" value="1"/>
</dbReference>
<name>A0A2U1NN52_ARTAN</name>
<dbReference type="GO" id="GO:0005524">
    <property type="term" value="F:ATP binding"/>
    <property type="evidence" value="ECO:0007669"/>
    <property type="project" value="UniProtKB-UniRule"/>
</dbReference>
<evidence type="ECO:0000256" key="13">
    <source>
        <dbReference type="SAM" id="SignalP"/>
    </source>
</evidence>
<dbReference type="GO" id="GO:0004674">
    <property type="term" value="F:protein serine/threonine kinase activity"/>
    <property type="evidence" value="ECO:0007669"/>
    <property type="project" value="UniProtKB-KW"/>
</dbReference>
<keyword evidence="11" id="KW-0325">Glycoprotein</keyword>
<dbReference type="InterPro" id="IPR017441">
    <property type="entry name" value="Protein_kinase_ATP_BS"/>
</dbReference>
<dbReference type="InterPro" id="IPR008271">
    <property type="entry name" value="Ser/Thr_kinase_AS"/>
</dbReference>
<keyword evidence="7 15" id="KW-0418">Kinase</keyword>
<keyword evidence="16" id="KW-1185">Reference proteome</keyword>
<sequence length="586" mass="64981">MTTLKTFIISIIISISIFPSFISPNPYCNQTCPGSILNHVQYPFGFSSSCEIQLNCTSNGTISINEFTVHELNHEELLVSLPTMCGRPIESLHHLYNNHYAPTYDNAILLENCTKNIQTCKLPETMMQPSLEVIDCNGQKGVYGNVSCYSGDKNSMFLDYENVTKSGCRFLLSGTVPKINGDTLGVSLHLQVVKLGWWLKGRCKCSDDAICTEFVSPIDGGDAYRCRCKDGFVGDGYEASSGCRKGSSSCNTLKYLFGHCKEHRPGVLLGGKTRRRLSEAKSAITIPIYSLKEIEKATNGFSEKQKLGTGAYGTVYSGKLSKGEYAAIKRIKHRHDSDNIDQVTNEINLLSSVNHPNLVRLLGCSLDKDDQILIYEFMPNGTLSQHLQRERGDGLHWPVRLTMAIEISQAIAYLHSTMNPPIYHRDIKSSNILLNYNYTAKVADFGLSRLGIVESSHISTAPQGTPGYLDPQYYENFHLSDKSDVYSFGVVLIEIITALKAVDFSRQHSEVNLASLAIDKIGRGLLDDIIDPFLKPIKETSILNSIHKVAEVAFRCLAFDSSMRPPMTEVATELQQIKVGNVVPCK</sequence>
<evidence type="ECO:0000313" key="16">
    <source>
        <dbReference type="Proteomes" id="UP000245207"/>
    </source>
</evidence>
<evidence type="ECO:0000259" key="14">
    <source>
        <dbReference type="PROSITE" id="PS50011"/>
    </source>
</evidence>
<evidence type="ECO:0000256" key="12">
    <source>
        <dbReference type="PROSITE-ProRule" id="PRU10141"/>
    </source>
</evidence>
<proteinExistence type="predicted"/>
<dbReference type="STRING" id="35608.A0A2U1NN52"/>
<dbReference type="InterPro" id="IPR000719">
    <property type="entry name" value="Prot_kinase_dom"/>
</dbReference>
<comment type="subcellular location">
    <subcellularLocation>
        <location evidence="1">Membrane</location>
        <topology evidence="1">Single-pass membrane protein</topology>
    </subcellularLocation>
</comment>
<dbReference type="PROSITE" id="PS00107">
    <property type="entry name" value="PROTEIN_KINASE_ATP"/>
    <property type="match status" value="1"/>
</dbReference>
<dbReference type="PROSITE" id="PS50011">
    <property type="entry name" value="PROTEIN_KINASE_DOM"/>
    <property type="match status" value="1"/>
</dbReference>
<feature type="signal peptide" evidence="13">
    <location>
        <begin position="1"/>
        <end position="24"/>
    </location>
</feature>
<dbReference type="Gene3D" id="1.10.510.10">
    <property type="entry name" value="Transferase(Phosphotransferase) domain 1"/>
    <property type="match status" value="1"/>
</dbReference>
<keyword evidence="5 13" id="KW-0732">Signal</keyword>
<evidence type="ECO:0000256" key="8">
    <source>
        <dbReference type="ARBA" id="ARBA00022840"/>
    </source>
</evidence>
<dbReference type="PROSITE" id="PS00108">
    <property type="entry name" value="PROTEIN_KINASE_ST"/>
    <property type="match status" value="1"/>
</dbReference>
<keyword evidence="3" id="KW-0808">Transferase</keyword>
<keyword evidence="9" id="KW-1133">Transmembrane helix</keyword>
<reference evidence="15 16" key="1">
    <citation type="journal article" date="2018" name="Mol. Plant">
        <title>The genome of Artemisia annua provides insight into the evolution of Asteraceae family and artemisinin biosynthesis.</title>
        <authorList>
            <person name="Shen Q."/>
            <person name="Zhang L."/>
            <person name="Liao Z."/>
            <person name="Wang S."/>
            <person name="Yan T."/>
            <person name="Shi P."/>
            <person name="Liu M."/>
            <person name="Fu X."/>
            <person name="Pan Q."/>
            <person name="Wang Y."/>
            <person name="Lv Z."/>
            <person name="Lu X."/>
            <person name="Zhang F."/>
            <person name="Jiang W."/>
            <person name="Ma Y."/>
            <person name="Chen M."/>
            <person name="Hao X."/>
            <person name="Li L."/>
            <person name="Tang Y."/>
            <person name="Lv G."/>
            <person name="Zhou Y."/>
            <person name="Sun X."/>
            <person name="Brodelius P.E."/>
            <person name="Rose J.K.C."/>
            <person name="Tang K."/>
        </authorList>
    </citation>
    <scope>NUCLEOTIDE SEQUENCE [LARGE SCALE GENOMIC DNA]</scope>
    <source>
        <strain evidence="16">cv. Huhao1</strain>
        <tissue evidence="15">Leaf</tissue>
    </source>
</reference>
<evidence type="ECO:0000256" key="10">
    <source>
        <dbReference type="ARBA" id="ARBA00023136"/>
    </source>
</evidence>
<feature type="domain" description="Protein kinase" evidence="14">
    <location>
        <begin position="301"/>
        <end position="579"/>
    </location>
</feature>
<dbReference type="AlphaFoldDB" id="A0A2U1NN52"/>
<evidence type="ECO:0000256" key="4">
    <source>
        <dbReference type="ARBA" id="ARBA00022692"/>
    </source>
</evidence>
<evidence type="ECO:0000256" key="3">
    <source>
        <dbReference type="ARBA" id="ARBA00022679"/>
    </source>
</evidence>
<dbReference type="EMBL" id="PKPP01002495">
    <property type="protein sequence ID" value="PWA74898.1"/>
    <property type="molecule type" value="Genomic_DNA"/>
</dbReference>
<feature type="chain" id="PRO_5015701027" evidence="13">
    <location>
        <begin position="25"/>
        <end position="586"/>
    </location>
</feature>
<protein>
    <submittedName>
        <fullName evidence="15">Serine-threonine/tyrosine-protein kinase catalytic domain-containing protein</fullName>
    </submittedName>
</protein>
<evidence type="ECO:0000256" key="1">
    <source>
        <dbReference type="ARBA" id="ARBA00004167"/>
    </source>
</evidence>
<dbReference type="PANTHER" id="PTHR46008">
    <property type="entry name" value="LEAF RUST 10 DISEASE-RESISTANCE LOCUS RECEPTOR-LIKE PROTEIN KINASE-LIKE 1.4"/>
    <property type="match status" value="1"/>
</dbReference>
<dbReference type="PANTHER" id="PTHR46008:SF62">
    <property type="entry name" value="PROTEIN KINASE DOMAIN-CONTAINING PROTEIN"/>
    <property type="match status" value="1"/>
</dbReference>
<feature type="binding site" evidence="12">
    <location>
        <position position="329"/>
    </location>
    <ligand>
        <name>ATP</name>
        <dbReference type="ChEBI" id="CHEBI:30616"/>
    </ligand>
</feature>
<evidence type="ECO:0000256" key="9">
    <source>
        <dbReference type="ARBA" id="ARBA00022989"/>
    </source>
</evidence>
<accession>A0A2U1NN52</accession>
<evidence type="ECO:0000256" key="7">
    <source>
        <dbReference type="ARBA" id="ARBA00022777"/>
    </source>
</evidence>
<dbReference type="Pfam" id="PF00069">
    <property type="entry name" value="Pkinase"/>
    <property type="match status" value="1"/>
</dbReference>
<dbReference type="FunFam" id="1.10.510.10:FF:000161">
    <property type="entry name" value="Wall-associated receptor kinase-like 20"/>
    <property type="match status" value="1"/>
</dbReference>
<keyword evidence="6 12" id="KW-0547">Nucleotide-binding</keyword>
<evidence type="ECO:0000256" key="5">
    <source>
        <dbReference type="ARBA" id="ARBA00022729"/>
    </source>
</evidence>
<comment type="caution">
    <text evidence="15">The sequence shown here is derived from an EMBL/GenBank/DDBJ whole genome shotgun (WGS) entry which is preliminary data.</text>
</comment>
<evidence type="ECO:0000256" key="11">
    <source>
        <dbReference type="ARBA" id="ARBA00023180"/>
    </source>
</evidence>
<dbReference type="Gene3D" id="3.30.200.20">
    <property type="entry name" value="Phosphorylase Kinase, domain 1"/>
    <property type="match status" value="1"/>
</dbReference>
<dbReference type="InterPro" id="IPR011009">
    <property type="entry name" value="Kinase-like_dom_sf"/>
</dbReference>